<dbReference type="PANTHER" id="PTHR11986:SF18">
    <property type="entry name" value="ORNITHINE AMINOTRANSFERASE, MITOCHONDRIAL"/>
    <property type="match status" value="1"/>
</dbReference>
<feature type="modified residue" description="N6-(pyridoxal phosphate)lysine" evidence="11">
    <location>
        <position position="255"/>
    </location>
</feature>
<reference evidence="12" key="1">
    <citation type="journal article" date="2020" name="mSystems">
        <title>Genome- and Community-Level Interaction Insights into Carbon Utilization and Element Cycling Functions of Hydrothermarchaeota in Hydrothermal Sediment.</title>
        <authorList>
            <person name="Zhou Z."/>
            <person name="Liu Y."/>
            <person name="Xu W."/>
            <person name="Pan J."/>
            <person name="Luo Z.H."/>
            <person name="Li M."/>
        </authorList>
    </citation>
    <scope>NUCLEOTIDE SEQUENCE [LARGE SCALE GENOMIC DNA]</scope>
    <source>
        <strain evidence="12">SpSt-754</strain>
    </source>
</reference>
<dbReference type="InterPro" id="IPR049704">
    <property type="entry name" value="Aminotrans_3_PPA_site"/>
</dbReference>
<comment type="subcellular location">
    <subcellularLocation>
        <location evidence="11">Cytoplasm</location>
    </subcellularLocation>
</comment>
<evidence type="ECO:0000256" key="4">
    <source>
        <dbReference type="ARBA" id="ARBA00022490"/>
    </source>
</evidence>
<evidence type="ECO:0000256" key="3">
    <source>
        <dbReference type="ARBA" id="ARBA00012924"/>
    </source>
</evidence>
<dbReference type="Gene3D" id="3.40.640.10">
    <property type="entry name" value="Type I PLP-dependent aspartate aminotransferase-like (Major domain)"/>
    <property type="match status" value="1"/>
</dbReference>
<dbReference type="InterPro" id="IPR005814">
    <property type="entry name" value="Aminotrans_3"/>
</dbReference>
<sequence>MSLTEEFIKEAERYSAHNYHPLPVVLSKGEGVWVWDVEGKKYLDCLSAYSAVNQGHRHPKIINALIEQANRITLTSRAFHNDKMGAFLKKLCEVAGFDKALPMNTGAEAVETAIKTARKWGYLKKKVEEDKAEIIVCENNFHGRTITIISFSTEPQYRFGFGPFTPGFKVIPFGDAEALEKAITPNTVGFLVEPIQGEGGVIVPPDGYYKAIREITKKHNVLLLADEIQTGFGRTGTLFAMDREGVKPDILIVGKALGGGVYPVSAILANNDVMDVFRPGDHGSTFGGNPLAAAVGMAAIDVIIEERLPERAEELGNYFMKRLREINSPYVKEVRGRGLLIGVEIKKEYGTARPFCEKLMELGILAKETHDQVIRFAPPLVITKEEIDWALERIEKVLKA</sequence>
<dbReference type="FunFam" id="3.40.640.10:FF:000011">
    <property type="entry name" value="Ornithine aminotransferase"/>
    <property type="match status" value="1"/>
</dbReference>
<gene>
    <name evidence="11 12" type="primary">rocD</name>
    <name evidence="12" type="ORF">ENV38_05365</name>
</gene>
<dbReference type="SUPFAM" id="SSF53383">
    <property type="entry name" value="PLP-dependent transferases"/>
    <property type="match status" value="1"/>
</dbReference>
<dbReference type="InterPro" id="IPR015422">
    <property type="entry name" value="PyrdxlP-dep_Trfase_small"/>
</dbReference>
<dbReference type="GO" id="GO:0042802">
    <property type="term" value="F:identical protein binding"/>
    <property type="evidence" value="ECO:0007669"/>
    <property type="project" value="TreeGrafter"/>
</dbReference>
<accession>A0A7V3KP83</accession>
<evidence type="ECO:0000256" key="10">
    <source>
        <dbReference type="ARBA" id="ARBA00030587"/>
    </source>
</evidence>
<dbReference type="UniPathway" id="UPA00098">
    <property type="reaction ID" value="UER00358"/>
</dbReference>
<comment type="caution">
    <text evidence="12">The sequence shown here is derived from an EMBL/GenBank/DDBJ whole genome shotgun (WGS) entry which is preliminary data.</text>
</comment>
<comment type="catalytic activity">
    <reaction evidence="11">
        <text>a 2-oxocarboxylate + L-ornithine = L-glutamate 5-semialdehyde + an L-alpha-amino acid</text>
        <dbReference type="Rhea" id="RHEA:13877"/>
        <dbReference type="ChEBI" id="CHEBI:35179"/>
        <dbReference type="ChEBI" id="CHEBI:46911"/>
        <dbReference type="ChEBI" id="CHEBI:58066"/>
        <dbReference type="ChEBI" id="CHEBI:59869"/>
        <dbReference type="EC" id="2.6.1.13"/>
    </reaction>
</comment>
<keyword evidence="6 11" id="KW-0028">Amino-acid biosynthesis</keyword>
<dbReference type="Gene3D" id="3.90.1150.10">
    <property type="entry name" value="Aspartate Aminotransferase, domain 1"/>
    <property type="match status" value="1"/>
</dbReference>
<evidence type="ECO:0000256" key="7">
    <source>
        <dbReference type="ARBA" id="ARBA00022650"/>
    </source>
</evidence>
<dbReference type="NCBIfam" id="NF002325">
    <property type="entry name" value="PRK01278.1"/>
    <property type="match status" value="1"/>
</dbReference>
<dbReference type="GO" id="GO:0055129">
    <property type="term" value="P:L-proline biosynthetic process"/>
    <property type="evidence" value="ECO:0007669"/>
    <property type="project" value="UniProtKB-UniRule"/>
</dbReference>
<dbReference type="NCBIfam" id="TIGR01885">
    <property type="entry name" value="Orn_aminotrans"/>
    <property type="match status" value="1"/>
</dbReference>
<dbReference type="CDD" id="cd00610">
    <property type="entry name" value="OAT_like"/>
    <property type="match status" value="1"/>
</dbReference>
<organism evidence="12">
    <name type="scientific">candidate division WOR-3 bacterium</name>
    <dbReference type="NCBI Taxonomy" id="2052148"/>
    <lineage>
        <taxon>Bacteria</taxon>
        <taxon>Bacteria division WOR-3</taxon>
    </lineage>
</organism>
<keyword evidence="8 11" id="KW-0808">Transferase</keyword>
<evidence type="ECO:0000256" key="11">
    <source>
        <dbReference type="HAMAP-Rule" id="MF_01689"/>
    </source>
</evidence>
<comment type="similarity">
    <text evidence="11">Belongs to the class-III pyridoxal-phosphate-dependent aminotransferase family. OAT subfamily.</text>
</comment>
<dbReference type="InterPro" id="IPR015421">
    <property type="entry name" value="PyrdxlP-dep_Trfase_major"/>
</dbReference>
<keyword evidence="9 11" id="KW-0663">Pyridoxal phosphate</keyword>
<evidence type="ECO:0000256" key="8">
    <source>
        <dbReference type="ARBA" id="ARBA00022679"/>
    </source>
</evidence>
<evidence type="ECO:0000256" key="9">
    <source>
        <dbReference type="ARBA" id="ARBA00022898"/>
    </source>
</evidence>
<dbReference type="PROSITE" id="PS00600">
    <property type="entry name" value="AA_TRANSFER_CLASS_3"/>
    <property type="match status" value="1"/>
</dbReference>
<dbReference type="GO" id="GO:0005737">
    <property type="term" value="C:cytoplasm"/>
    <property type="evidence" value="ECO:0007669"/>
    <property type="project" value="UniProtKB-SubCell"/>
</dbReference>
<protein>
    <recommendedName>
        <fullName evidence="3 11">Ornithine aminotransferase</fullName>
        <shortName evidence="11">OAT</shortName>
        <ecNumber evidence="3 11">2.6.1.13</ecNumber>
    </recommendedName>
    <alternativeName>
        <fullName evidence="10 11">Ornithine--oxo-acid aminotransferase</fullName>
    </alternativeName>
</protein>
<dbReference type="InterPro" id="IPR034757">
    <property type="entry name" value="Ornith_aminotrans_bact"/>
</dbReference>
<comment type="pathway">
    <text evidence="2 11">Amino-acid biosynthesis; L-proline biosynthesis; L-glutamate 5-semialdehyde from L-ornithine: step 1/1.</text>
</comment>
<keyword evidence="4 11" id="KW-0963">Cytoplasm</keyword>
<dbReference type="AlphaFoldDB" id="A0A7V3KP83"/>
<evidence type="ECO:0000256" key="2">
    <source>
        <dbReference type="ARBA" id="ARBA00004998"/>
    </source>
</evidence>
<dbReference type="GO" id="GO:0030170">
    <property type="term" value="F:pyridoxal phosphate binding"/>
    <property type="evidence" value="ECO:0007669"/>
    <property type="project" value="UniProtKB-UniRule"/>
</dbReference>
<dbReference type="PIRSF" id="PIRSF000521">
    <property type="entry name" value="Transaminase_4ab_Lys_Orn"/>
    <property type="match status" value="1"/>
</dbReference>
<keyword evidence="5 11" id="KW-0032">Aminotransferase</keyword>
<dbReference type="EC" id="2.6.1.13" evidence="3 11"/>
<evidence type="ECO:0000256" key="1">
    <source>
        <dbReference type="ARBA" id="ARBA00001933"/>
    </source>
</evidence>
<comment type="cofactor">
    <cofactor evidence="1 11">
        <name>pyridoxal 5'-phosphate</name>
        <dbReference type="ChEBI" id="CHEBI:597326"/>
    </cofactor>
</comment>
<evidence type="ECO:0000256" key="5">
    <source>
        <dbReference type="ARBA" id="ARBA00022576"/>
    </source>
</evidence>
<dbReference type="HAMAP" id="MF_01689">
    <property type="entry name" value="Ornith_aminotrans_3"/>
    <property type="match status" value="1"/>
</dbReference>
<comment type="function">
    <text evidence="11">Catalyzes the interconversion of ornithine to glutamate semialdehyde.</text>
</comment>
<proteinExistence type="inferred from homology"/>
<dbReference type="Pfam" id="PF00202">
    <property type="entry name" value="Aminotran_3"/>
    <property type="match status" value="1"/>
</dbReference>
<dbReference type="EMBL" id="DTGD01000202">
    <property type="protein sequence ID" value="HGB36315.1"/>
    <property type="molecule type" value="Genomic_DNA"/>
</dbReference>
<dbReference type="GO" id="GO:0004587">
    <property type="term" value="F:ornithine aminotransferase activity"/>
    <property type="evidence" value="ECO:0007669"/>
    <property type="project" value="UniProtKB-UniRule"/>
</dbReference>
<evidence type="ECO:0000256" key="6">
    <source>
        <dbReference type="ARBA" id="ARBA00022605"/>
    </source>
</evidence>
<dbReference type="PANTHER" id="PTHR11986">
    <property type="entry name" value="AMINOTRANSFERASE CLASS III"/>
    <property type="match status" value="1"/>
</dbReference>
<name>A0A7V3KP83_UNCW3</name>
<evidence type="ECO:0000313" key="12">
    <source>
        <dbReference type="EMBL" id="HGB36315.1"/>
    </source>
</evidence>
<keyword evidence="7 11" id="KW-0641">Proline biosynthesis</keyword>
<dbReference type="InterPro" id="IPR010164">
    <property type="entry name" value="Orn_aminotrans"/>
</dbReference>
<dbReference type="InterPro" id="IPR050103">
    <property type="entry name" value="Class-III_PLP-dep_AT"/>
</dbReference>
<dbReference type="InterPro" id="IPR015424">
    <property type="entry name" value="PyrdxlP-dep_Trfase"/>
</dbReference>